<dbReference type="InParanoid" id="B4JMB6"/>
<proteinExistence type="predicted"/>
<reference evidence="1 2" key="1">
    <citation type="journal article" date="2007" name="Nature">
        <title>Evolution of genes and genomes on the Drosophila phylogeny.</title>
        <authorList>
            <consortium name="Drosophila 12 Genomes Consortium"/>
            <person name="Clark A.G."/>
            <person name="Eisen M.B."/>
            <person name="Smith D.R."/>
            <person name="Bergman C.M."/>
            <person name="Oliver B."/>
            <person name="Markow T.A."/>
            <person name="Kaufman T.C."/>
            <person name="Kellis M."/>
            <person name="Gelbart W."/>
            <person name="Iyer V.N."/>
            <person name="Pollard D.A."/>
            <person name="Sackton T.B."/>
            <person name="Larracuente A.M."/>
            <person name="Singh N.D."/>
            <person name="Abad J.P."/>
            <person name="Abt D.N."/>
            <person name="Adryan B."/>
            <person name="Aguade M."/>
            <person name="Akashi H."/>
            <person name="Anderson W.W."/>
            <person name="Aquadro C.F."/>
            <person name="Ardell D.H."/>
            <person name="Arguello R."/>
            <person name="Artieri C.G."/>
            <person name="Barbash D.A."/>
            <person name="Barker D."/>
            <person name="Barsanti P."/>
            <person name="Batterham P."/>
            <person name="Batzoglou S."/>
            <person name="Begun D."/>
            <person name="Bhutkar A."/>
            <person name="Blanco E."/>
            <person name="Bosak S.A."/>
            <person name="Bradley R.K."/>
            <person name="Brand A.D."/>
            <person name="Brent M.R."/>
            <person name="Brooks A.N."/>
            <person name="Brown R.H."/>
            <person name="Butlin R.K."/>
            <person name="Caggese C."/>
            <person name="Calvi B.R."/>
            <person name="Bernardo de Carvalho A."/>
            <person name="Caspi A."/>
            <person name="Castrezana S."/>
            <person name="Celniker S.E."/>
            <person name="Chang J.L."/>
            <person name="Chapple C."/>
            <person name="Chatterji S."/>
            <person name="Chinwalla A."/>
            <person name="Civetta A."/>
            <person name="Clifton S.W."/>
            <person name="Comeron J.M."/>
            <person name="Costello J.C."/>
            <person name="Coyne J.A."/>
            <person name="Daub J."/>
            <person name="David R.G."/>
            <person name="Delcher A.L."/>
            <person name="Delehaunty K."/>
            <person name="Do C.B."/>
            <person name="Ebling H."/>
            <person name="Edwards K."/>
            <person name="Eickbush T."/>
            <person name="Evans J.D."/>
            <person name="Filipski A."/>
            <person name="Findeiss S."/>
            <person name="Freyhult E."/>
            <person name="Fulton L."/>
            <person name="Fulton R."/>
            <person name="Garcia A.C."/>
            <person name="Gardiner A."/>
            <person name="Garfield D.A."/>
            <person name="Garvin B.E."/>
            <person name="Gibson G."/>
            <person name="Gilbert D."/>
            <person name="Gnerre S."/>
            <person name="Godfrey J."/>
            <person name="Good R."/>
            <person name="Gotea V."/>
            <person name="Gravely B."/>
            <person name="Greenberg A.J."/>
            <person name="Griffiths-Jones S."/>
            <person name="Gross S."/>
            <person name="Guigo R."/>
            <person name="Gustafson E.A."/>
            <person name="Haerty W."/>
            <person name="Hahn M.W."/>
            <person name="Halligan D.L."/>
            <person name="Halpern A.L."/>
            <person name="Halter G.M."/>
            <person name="Han M.V."/>
            <person name="Heger A."/>
            <person name="Hillier L."/>
            <person name="Hinrichs A.S."/>
            <person name="Holmes I."/>
            <person name="Hoskins R.A."/>
            <person name="Hubisz M.J."/>
            <person name="Hultmark D."/>
            <person name="Huntley M.A."/>
            <person name="Jaffe D.B."/>
            <person name="Jagadeeshan S."/>
            <person name="Jeck W.R."/>
            <person name="Johnson J."/>
            <person name="Jones C.D."/>
            <person name="Jordan W.C."/>
            <person name="Karpen G.H."/>
            <person name="Kataoka E."/>
            <person name="Keightley P.D."/>
            <person name="Kheradpour P."/>
            <person name="Kirkness E.F."/>
            <person name="Koerich L.B."/>
            <person name="Kristiansen K."/>
            <person name="Kudrna D."/>
            <person name="Kulathinal R.J."/>
            <person name="Kumar S."/>
            <person name="Kwok R."/>
            <person name="Lander E."/>
            <person name="Langley C.H."/>
            <person name="Lapoint R."/>
            <person name="Lazzaro B.P."/>
            <person name="Lee S.J."/>
            <person name="Levesque L."/>
            <person name="Li R."/>
            <person name="Lin C.F."/>
            <person name="Lin M.F."/>
            <person name="Lindblad-Toh K."/>
            <person name="Llopart A."/>
            <person name="Long M."/>
            <person name="Low L."/>
            <person name="Lozovsky E."/>
            <person name="Lu J."/>
            <person name="Luo M."/>
            <person name="Machado C.A."/>
            <person name="Makalowski W."/>
            <person name="Marzo M."/>
            <person name="Matsuda M."/>
            <person name="Matzkin L."/>
            <person name="McAllister B."/>
            <person name="McBride C.S."/>
            <person name="McKernan B."/>
            <person name="McKernan K."/>
            <person name="Mendez-Lago M."/>
            <person name="Minx P."/>
            <person name="Mollenhauer M.U."/>
            <person name="Montooth K."/>
            <person name="Mount S.M."/>
            <person name="Mu X."/>
            <person name="Myers E."/>
            <person name="Negre B."/>
            <person name="Newfeld S."/>
            <person name="Nielsen R."/>
            <person name="Noor M.A."/>
            <person name="O'Grady P."/>
            <person name="Pachter L."/>
            <person name="Papaceit M."/>
            <person name="Parisi M.J."/>
            <person name="Parisi M."/>
            <person name="Parts L."/>
            <person name="Pedersen J.S."/>
            <person name="Pesole G."/>
            <person name="Phillippy A.M."/>
            <person name="Ponting C.P."/>
            <person name="Pop M."/>
            <person name="Porcelli D."/>
            <person name="Powell J.R."/>
            <person name="Prohaska S."/>
            <person name="Pruitt K."/>
            <person name="Puig M."/>
            <person name="Quesneville H."/>
            <person name="Ram K.R."/>
            <person name="Rand D."/>
            <person name="Rasmussen M.D."/>
            <person name="Reed L.K."/>
            <person name="Reenan R."/>
            <person name="Reily A."/>
            <person name="Remington K.A."/>
            <person name="Rieger T.T."/>
            <person name="Ritchie M.G."/>
            <person name="Robin C."/>
            <person name="Rogers Y.H."/>
            <person name="Rohde C."/>
            <person name="Rozas J."/>
            <person name="Rubenfield M.J."/>
            <person name="Ruiz A."/>
            <person name="Russo S."/>
            <person name="Salzberg S.L."/>
            <person name="Sanchez-Gracia A."/>
            <person name="Saranga D.J."/>
            <person name="Sato H."/>
            <person name="Schaeffer S.W."/>
            <person name="Schatz M.C."/>
            <person name="Schlenke T."/>
            <person name="Schwartz R."/>
            <person name="Segarra C."/>
            <person name="Singh R.S."/>
            <person name="Sirot L."/>
            <person name="Sirota M."/>
            <person name="Sisneros N.B."/>
            <person name="Smith C.D."/>
            <person name="Smith T.F."/>
            <person name="Spieth J."/>
            <person name="Stage D.E."/>
            <person name="Stark A."/>
            <person name="Stephan W."/>
            <person name="Strausberg R.L."/>
            <person name="Strempel S."/>
            <person name="Sturgill D."/>
            <person name="Sutton G."/>
            <person name="Sutton G.G."/>
            <person name="Tao W."/>
            <person name="Teichmann S."/>
            <person name="Tobari Y.N."/>
            <person name="Tomimura Y."/>
            <person name="Tsolas J.M."/>
            <person name="Valente V.L."/>
            <person name="Venter E."/>
            <person name="Venter J.C."/>
            <person name="Vicario S."/>
            <person name="Vieira F.G."/>
            <person name="Vilella A.J."/>
            <person name="Villasante A."/>
            <person name="Walenz B."/>
            <person name="Wang J."/>
            <person name="Wasserman M."/>
            <person name="Watts T."/>
            <person name="Wilson D."/>
            <person name="Wilson R.K."/>
            <person name="Wing R.A."/>
            <person name="Wolfner M.F."/>
            <person name="Wong A."/>
            <person name="Wong G.K."/>
            <person name="Wu C.I."/>
            <person name="Wu G."/>
            <person name="Yamamoto D."/>
            <person name="Yang H.P."/>
            <person name="Yang S.P."/>
            <person name="Yorke J.A."/>
            <person name="Yoshida K."/>
            <person name="Zdobnov E."/>
            <person name="Zhang P."/>
            <person name="Zhang Y."/>
            <person name="Zimin A.V."/>
            <person name="Baldwin J."/>
            <person name="Abdouelleil A."/>
            <person name="Abdulkadir J."/>
            <person name="Abebe A."/>
            <person name="Abera B."/>
            <person name="Abreu J."/>
            <person name="Acer S.C."/>
            <person name="Aftuck L."/>
            <person name="Alexander A."/>
            <person name="An P."/>
            <person name="Anderson E."/>
            <person name="Anderson S."/>
            <person name="Arachi H."/>
            <person name="Azer M."/>
            <person name="Bachantsang P."/>
            <person name="Barry A."/>
            <person name="Bayul T."/>
            <person name="Berlin A."/>
            <person name="Bessette D."/>
            <person name="Bloom T."/>
            <person name="Blye J."/>
            <person name="Boguslavskiy L."/>
            <person name="Bonnet C."/>
            <person name="Boukhgalter B."/>
            <person name="Bourzgui I."/>
            <person name="Brown A."/>
            <person name="Cahill P."/>
            <person name="Channer S."/>
            <person name="Cheshatsang Y."/>
            <person name="Chuda L."/>
            <person name="Citroen M."/>
            <person name="Collymore A."/>
            <person name="Cooke P."/>
            <person name="Costello M."/>
            <person name="D'Aco K."/>
            <person name="Daza R."/>
            <person name="De Haan G."/>
            <person name="DeGray S."/>
            <person name="DeMaso C."/>
            <person name="Dhargay N."/>
            <person name="Dooley K."/>
            <person name="Dooley E."/>
            <person name="Doricent M."/>
            <person name="Dorje P."/>
            <person name="Dorjee K."/>
            <person name="Dupes A."/>
            <person name="Elong R."/>
            <person name="Falk J."/>
            <person name="Farina A."/>
            <person name="Faro S."/>
            <person name="Ferguson D."/>
            <person name="Fisher S."/>
            <person name="Foley C.D."/>
            <person name="Franke A."/>
            <person name="Friedrich D."/>
            <person name="Gadbois L."/>
            <person name="Gearin G."/>
            <person name="Gearin C.R."/>
            <person name="Giannoukos G."/>
            <person name="Goode T."/>
            <person name="Graham J."/>
            <person name="Grandbois E."/>
            <person name="Grewal S."/>
            <person name="Gyaltsen K."/>
            <person name="Hafez N."/>
            <person name="Hagos B."/>
            <person name="Hall J."/>
            <person name="Henson C."/>
            <person name="Hollinger A."/>
            <person name="Honan T."/>
            <person name="Huard M.D."/>
            <person name="Hughes L."/>
            <person name="Hurhula B."/>
            <person name="Husby M.E."/>
            <person name="Kamat A."/>
            <person name="Kanga B."/>
            <person name="Kashin S."/>
            <person name="Khazanovich D."/>
            <person name="Kisner P."/>
            <person name="Lance K."/>
            <person name="Lara M."/>
            <person name="Lee W."/>
            <person name="Lennon N."/>
            <person name="Letendre F."/>
            <person name="LeVine R."/>
            <person name="Lipovsky A."/>
            <person name="Liu X."/>
            <person name="Liu J."/>
            <person name="Liu S."/>
            <person name="Lokyitsang T."/>
            <person name="Lokyitsang Y."/>
            <person name="Lubonja R."/>
            <person name="Lui A."/>
            <person name="MacDonald P."/>
            <person name="Magnisalis V."/>
            <person name="Maru K."/>
            <person name="Matthews C."/>
            <person name="McCusker W."/>
            <person name="McDonough S."/>
            <person name="Mehta T."/>
            <person name="Meldrim J."/>
            <person name="Meneus L."/>
            <person name="Mihai O."/>
            <person name="Mihalev A."/>
            <person name="Mihova T."/>
            <person name="Mittelman R."/>
            <person name="Mlenga V."/>
            <person name="Montmayeur A."/>
            <person name="Mulrain L."/>
            <person name="Navidi A."/>
            <person name="Naylor J."/>
            <person name="Negash T."/>
            <person name="Nguyen T."/>
            <person name="Nguyen N."/>
            <person name="Nicol R."/>
            <person name="Norbu C."/>
            <person name="Norbu N."/>
            <person name="Novod N."/>
            <person name="O'Neill B."/>
            <person name="Osman S."/>
            <person name="Markiewicz E."/>
            <person name="Oyono O.L."/>
            <person name="Patti C."/>
            <person name="Phunkhang P."/>
            <person name="Pierre F."/>
            <person name="Priest M."/>
            <person name="Raghuraman S."/>
            <person name="Rege F."/>
            <person name="Reyes R."/>
            <person name="Rise C."/>
            <person name="Rogov P."/>
            <person name="Ross K."/>
            <person name="Ryan E."/>
            <person name="Settipalli S."/>
            <person name="Shea T."/>
            <person name="Sherpa N."/>
            <person name="Shi L."/>
            <person name="Shih D."/>
            <person name="Sparrow T."/>
            <person name="Spaulding J."/>
            <person name="Stalker J."/>
            <person name="Stange-Thomann N."/>
            <person name="Stavropoulos S."/>
            <person name="Stone C."/>
            <person name="Strader C."/>
            <person name="Tesfaye S."/>
            <person name="Thomson T."/>
            <person name="Thoulutsang Y."/>
            <person name="Thoulutsang D."/>
            <person name="Topham K."/>
            <person name="Topping I."/>
            <person name="Tsamla T."/>
            <person name="Vassiliev H."/>
            <person name="Vo A."/>
            <person name="Wangchuk T."/>
            <person name="Wangdi T."/>
            <person name="Weiand M."/>
            <person name="Wilkinson J."/>
            <person name="Wilson A."/>
            <person name="Yadav S."/>
            <person name="Young G."/>
            <person name="Yu Q."/>
            <person name="Zembek L."/>
            <person name="Zhong D."/>
            <person name="Zimmer A."/>
            <person name="Zwirko Z."/>
            <person name="Jaffe D.B."/>
            <person name="Alvarez P."/>
            <person name="Brockman W."/>
            <person name="Butler J."/>
            <person name="Chin C."/>
            <person name="Gnerre S."/>
            <person name="Grabherr M."/>
            <person name="Kleber M."/>
            <person name="Mauceli E."/>
            <person name="MacCallum I."/>
        </authorList>
    </citation>
    <scope>NUCLEOTIDE SEQUENCE [LARGE SCALE GENOMIC DNA]</scope>
    <source>
        <strain evidence="2">Tucson 15287-2541.00</strain>
    </source>
</reference>
<evidence type="ECO:0000313" key="2">
    <source>
        <dbReference type="Proteomes" id="UP000001070"/>
    </source>
</evidence>
<gene>
    <name evidence="1" type="primary">Dgri\GH24360</name>
    <name evidence="1" type="ORF">Dgri_GH24360</name>
</gene>
<keyword evidence="2" id="KW-1185">Reference proteome</keyword>
<evidence type="ECO:0000313" key="1">
    <source>
        <dbReference type="EMBL" id="EDV91877.1"/>
    </source>
</evidence>
<dbReference type="HOGENOM" id="CLU_2123582_0_0_1"/>
<dbReference type="EMBL" id="CH916371">
    <property type="protein sequence ID" value="EDV91877.1"/>
    <property type="molecule type" value="Genomic_DNA"/>
</dbReference>
<protein>
    <submittedName>
        <fullName evidence="1">GH24360</fullName>
    </submittedName>
</protein>
<organism evidence="2">
    <name type="scientific">Drosophila grimshawi</name>
    <name type="common">Hawaiian fruit fly</name>
    <name type="synonym">Idiomyia grimshawi</name>
    <dbReference type="NCBI Taxonomy" id="7222"/>
    <lineage>
        <taxon>Eukaryota</taxon>
        <taxon>Metazoa</taxon>
        <taxon>Ecdysozoa</taxon>
        <taxon>Arthropoda</taxon>
        <taxon>Hexapoda</taxon>
        <taxon>Insecta</taxon>
        <taxon>Pterygota</taxon>
        <taxon>Neoptera</taxon>
        <taxon>Endopterygota</taxon>
        <taxon>Diptera</taxon>
        <taxon>Brachycera</taxon>
        <taxon>Muscomorpha</taxon>
        <taxon>Ephydroidea</taxon>
        <taxon>Drosophilidae</taxon>
        <taxon>Drosophila</taxon>
        <taxon>Hawaiian Drosophila</taxon>
    </lineage>
</organism>
<name>B4JMB6_DROGR</name>
<dbReference type="STRING" id="7222.B4JMB6"/>
<dbReference type="AlphaFoldDB" id="B4JMB6"/>
<accession>B4JMB6</accession>
<dbReference type="Proteomes" id="UP000001070">
    <property type="component" value="Unassembled WGS sequence"/>
</dbReference>
<dbReference type="OrthoDB" id="381190at2759"/>
<dbReference type="eggNOG" id="KOG0892">
    <property type="taxonomic scope" value="Eukaryota"/>
</dbReference>
<sequence length="114" mass="13138">MLEHFFECAASEVKGVYQDKRVVKQFPYICECIRIVNCSVPINLCNVVKAYTLIDCLNTIPRFLDPLRSRFDFFSLKDNFSGILLESDNLDVHCHYKFEWNAIAASEQHGTGVQ</sequence>